<comment type="similarity">
    <text evidence="1">Belongs to the iron/ascorbate-dependent oxidoreductase family.</text>
</comment>
<dbReference type="AlphaFoldDB" id="A0A9P4MBP3"/>
<feature type="domain" description="Isopenicillin N synthase-like Fe(2+) 2OG dioxygenase" evidence="2">
    <location>
        <begin position="198"/>
        <end position="294"/>
    </location>
</feature>
<dbReference type="InterPro" id="IPR044861">
    <property type="entry name" value="IPNS-like_FE2OG_OXY"/>
</dbReference>
<keyword evidence="5" id="KW-1185">Reference proteome</keyword>
<gene>
    <name evidence="4" type="ORF">NA57DRAFT_51408</name>
</gene>
<dbReference type="PANTHER" id="PTHR47990">
    <property type="entry name" value="2-OXOGLUTARATE (2OG) AND FE(II)-DEPENDENT OXYGENASE SUPERFAMILY PROTEIN-RELATED"/>
    <property type="match status" value="1"/>
</dbReference>
<reference evidence="4" key="1">
    <citation type="journal article" date="2020" name="Stud. Mycol.">
        <title>101 Dothideomycetes genomes: a test case for predicting lifestyles and emergence of pathogens.</title>
        <authorList>
            <person name="Haridas S."/>
            <person name="Albert R."/>
            <person name="Binder M."/>
            <person name="Bloem J."/>
            <person name="Labutti K."/>
            <person name="Salamov A."/>
            <person name="Andreopoulos B."/>
            <person name="Baker S."/>
            <person name="Barry K."/>
            <person name="Bills G."/>
            <person name="Bluhm B."/>
            <person name="Cannon C."/>
            <person name="Castanera R."/>
            <person name="Culley D."/>
            <person name="Daum C."/>
            <person name="Ezra D."/>
            <person name="Gonzalez J."/>
            <person name="Henrissat B."/>
            <person name="Kuo A."/>
            <person name="Liang C."/>
            <person name="Lipzen A."/>
            <person name="Lutzoni F."/>
            <person name="Magnuson J."/>
            <person name="Mondo S."/>
            <person name="Nolan M."/>
            <person name="Ohm R."/>
            <person name="Pangilinan J."/>
            <person name="Park H.-J."/>
            <person name="Ramirez L."/>
            <person name="Alfaro M."/>
            <person name="Sun H."/>
            <person name="Tritt A."/>
            <person name="Yoshinaga Y."/>
            <person name="Zwiers L.-H."/>
            <person name="Turgeon B."/>
            <person name="Goodwin S."/>
            <person name="Spatafora J."/>
            <person name="Crous P."/>
            <person name="Grigoriev I."/>
        </authorList>
    </citation>
    <scope>NUCLEOTIDE SEQUENCE</scope>
    <source>
        <strain evidence="4">CBS 133067</strain>
    </source>
</reference>
<dbReference type="EMBL" id="ML978121">
    <property type="protein sequence ID" value="KAF2104590.1"/>
    <property type="molecule type" value="Genomic_DNA"/>
</dbReference>
<name>A0A9P4MBP3_9PEZI</name>
<feature type="domain" description="Non-haem dioxygenase N-terminal" evidence="3">
    <location>
        <begin position="30"/>
        <end position="134"/>
    </location>
</feature>
<evidence type="ECO:0000259" key="3">
    <source>
        <dbReference type="Pfam" id="PF14226"/>
    </source>
</evidence>
<organism evidence="4 5">
    <name type="scientific">Rhizodiscina lignyota</name>
    <dbReference type="NCBI Taxonomy" id="1504668"/>
    <lineage>
        <taxon>Eukaryota</taxon>
        <taxon>Fungi</taxon>
        <taxon>Dikarya</taxon>
        <taxon>Ascomycota</taxon>
        <taxon>Pezizomycotina</taxon>
        <taxon>Dothideomycetes</taxon>
        <taxon>Pleosporomycetidae</taxon>
        <taxon>Aulographales</taxon>
        <taxon>Rhizodiscinaceae</taxon>
        <taxon>Rhizodiscina</taxon>
    </lineage>
</organism>
<dbReference type="Proteomes" id="UP000799772">
    <property type="component" value="Unassembled WGS sequence"/>
</dbReference>
<dbReference type="InterPro" id="IPR027443">
    <property type="entry name" value="IPNS-like_sf"/>
</dbReference>
<evidence type="ECO:0000313" key="4">
    <source>
        <dbReference type="EMBL" id="KAF2104590.1"/>
    </source>
</evidence>
<dbReference type="SUPFAM" id="SSF51197">
    <property type="entry name" value="Clavaminate synthase-like"/>
    <property type="match status" value="1"/>
</dbReference>
<evidence type="ECO:0000313" key="5">
    <source>
        <dbReference type="Proteomes" id="UP000799772"/>
    </source>
</evidence>
<dbReference type="InterPro" id="IPR050231">
    <property type="entry name" value="Iron_ascorbate_oxido_reductase"/>
</dbReference>
<protein>
    <submittedName>
        <fullName evidence="4">Clavaminate synthase-like protein</fullName>
    </submittedName>
</protein>
<dbReference type="Gene3D" id="2.60.120.330">
    <property type="entry name" value="B-lactam Antibiotic, Isopenicillin N Synthase, Chain"/>
    <property type="match status" value="1"/>
</dbReference>
<dbReference type="Pfam" id="PF14226">
    <property type="entry name" value="DIOX_N"/>
    <property type="match status" value="1"/>
</dbReference>
<dbReference type="Pfam" id="PF03171">
    <property type="entry name" value="2OG-FeII_Oxy"/>
    <property type="match status" value="1"/>
</dbReference>
<proteinExistence type="inferred from homology"/>
<comment type="caution">
    <text evidence="4">The sequence shown here is derived from an EMBL/GenBank/DDBJ whole genome shotgun (WGS) entry which is preliminary data.</text>
</comment>
<dbReference type="OrthoDB" id="406156at2759"/>
<evidence type="ECO:0000256" key="1">
    <source>
        <dbReference type="ARBA" id="ARBA00008056"/>
    </source>
</evidence>
<accession>A0A9P4MBP3</accession>
<dbReference type="PRINTS" id="PR00682">
    <property type="entry name" value="IPNSYNTHASE"/>
</dbReference>
<dbReference type="InterPro" id="IPR026992">
    <property type="entry name" value="DIOX_N"/>
</dbReference>
<evidence type="ECO:0000259" key="2">
    <source>
        <dbReference type="Pfam" id="PF03171"/>
    </source>
</evidence>
<sequence length="371" mass="43265">MPHASEPELDHFISVKPTKENLEYADLVCLDFSKWNDDDPESIKALAEQLKYAMRTQGFFLIENHGVSKETIDRQVDIGYNVLTKTPLEEKQRLEAKIKARGSYQGFKLRKYWTIENGVKDQIEQYNWNRDLSLFDHPSTFKPFISEVQELNDYLHKVILHRILTLFEVSLELPKGYLVSRHKYETFDESWFRYMMYFREHEEGDMEKTGGLWLKGHQDFGTITMLFSQPMISLQLKDHFSGKWRYVPYRPGAILINAGEFIEWWTGGYYKATIHRVHQPPADQRNQDRCGLFYFTVPNENVPINTLIDESPVLRAAGVQRRFEPGEEPTSEMYVRARIGAYGQTSIFQKKNKGVDGEMIGGIKTTATHIS</sequence>